<evidence type="ECO:0000256" key="6">
    <source>
        <dbReference type="SAM" id="MobiDB-lite"/>
    </source>
</evidence>
<reference evidence="7" key="1">
    <citation type="submission" date="2020-04" db="EMBL/GenBank/DDBJ databases">
        <authorList>
            <person name="Alioto T."/>
            <person name="Alioto T."/>
            <person name="Gomez Garrido J."/>
        </authorList>
    </citation>
    <scope>NUCLEOTIDE SEQUENCE</scope>
    <source>
        <strain evidence="7">A484AB</strain>
    </source>
</reference>
<gene>
    <name evidence="7" type="ORF">PACLA_8A036564</name>
</gene>
<dbReference type="Proteomes" id="UP001152795">
    <property type="component" value="Unassembled WGS sequence"/>
</dbReference>
<protein>
    <submittedName>
        <fullName evidence="7">Uncharacterized protein</fullName>
    </submittedName>
</protein>
<keyword evidence="1" id="KW-0808">Transferase</keyword>
<evidence type="ECO:0000256" key="4">
    <source>
        <dbReference type="ARBA" id="ARBA00022759"/>
    </source>
</evidence>
<dbReference type="InterPro" id="IPR041577">
    <property type="entry name" value="RT_RNaseH_2"/>
</dbReference>
<dbReference type="InterPro" id="IPR043502">
    <property type="entry name" value="DNA/RNA_pol_sf"/>
</dbReference>
<evidence type="ECO:0000256" key="1">
    <source>
        <dbReference type="ARBA" id="ARBA00022679"/>
    </source>
</evidence>
<feature type="compositionally biased region" description="Basic and acidic residues" evidence="6">
    <location>
        <begin position="262"/>
        <end position="272"/>
    </location>
</feature>
<dbReference type="GO" id="GO:0016779">
    <property type="term" value="F:nucleotidyltransferase activity"/>
    <property type="evidence" value="ECO:0007669"/>
    <property type="project" value="UniProtKB-KW"/>
</dbReference>
<dbReference type="InterPro" id="IPR041588">
    <property type="entry name" value="Integrase_H2C2"/>
</dbReference>
<evidence type="ECO:0000313" key="7">
    <source>
        <dbReference type="EMBL" id="CAB3994729.1"/>
    </source>
</evidence>
<feature type="region of interest" description="Disordered" evidence="6">
    <location>
        <begin position="196"/>
        <end position="221"/>
    </location>
</feature>
<dbReference type="InterPro" id="IPR050951">
    <property type="entry name" value="Retrovirus_Pol_polyprotein"/>
</dbReference>
<dbReference type="AlphaFoldDB" id="A0A6S7GWY6"/>
<dbReference type="SUPFAM" id="SSF56672">
    <property type="entry name" value="DNA/RNA polymerases"/>
    <property type="match status" value="1"/>
</dbReference>
<dbReference type="InterPro" id="IPR021109">
    <property type="entry name" value="Peptidase_aspartic_dom_sf"/>
</dbReference>
<keyword evidence="8" id="KW-1185">Reference proteome</keyword>
<evidence type="ECO:0000313" key="8">
    <source>
        <dbReference type="Proteomes" id="UP001152795"/>
    </source>
</evidence>
<feature type="compositionally biased region" description="Low complexity" evidence="6">
    <location>
        <begin position="918"/>
        <end position="928"/>
    </location>
</feature>
<dbReference type="InterPro" id="IPR043128">
    <property type="entry name" value="Rev_trsase/Diguanyl_cyclase"/>
</dbReference>
<dbReference type="PANTHER" id="PTHR37984:SF5">
    <property type="entry name" value="PROTEIN NYNRIN-LIKE"/>
    <property type="match status" value="1"/>
</dbReference>
<evidence type="ECO:0000256" key="2">
    <source>
        <dbReference type="ARBA" id="ARBA00022695"/>
    </source>
</evidence>
<dbReference type="CDD" id="cd05481">
    <property type="entry name" value="retropepsin_like_LTR_1"/>
    <property type="match status" value="1"/>
</dbReference>
<proteinExistence type="predicted"/>
<keyword evidence="4" id="KW-0378">Hydrolase</keyword>
<dbReference type="FunFam" id="3.10.20.370:FF:000001">
    <property type="entry name" value="Retrovirus-related Pol polyprotein from transposon 17.6-like protein"/>
    <property type="match status" value="1"/>
</dbReference>
<dbReference type="Gene3D" id="3.10.10.10">
    <property type="entry name" value="HIV Type 1 Reverse Transcriptase, subunit A, domain 1"/>
    <property type="match status" value="1"/>
</dbReference>
<feature type="compositionally biased region" description="Polar residues" evidence="6">
    <location>
        <begin position="209"/>
        <end position="221"/>
    </location>
</feature>
<accession>A0A6S7GWY6</accession>
<dbReference type="PANTHER" id="PTHR37984">
    <property type="entry name" value="PROTEIN CBG26694"/>
    <property type="match status" value="1"/>
</dbReference>
<organism evidence="7 8">
    <name type="scientific">Paramuricea clavata</name>
    <name type="common">Red gorgonian</name>
    <name type="synonym">Violescent sea-whip</name>
    <dbReference type="NCBI Taxonomy" id="317549"/>
    <lineage>
        <taxon>Eukaryota</taxon>
        <taxon>Metazoa</taxon>
        <taxon>Cnidaria</taxon>
        <taxon>Anthozoa</taxon>
        <taxon>Octocorallia</taxon>
        <taxon>Malacalcyonacea</taxon>
        <taxon>Plexauridae</taxon>
        <taxon>Paramuricea</taxon>
    </lineage>
</organism>
<dbReference type="Pfam" id="PF17921">
    <property type="entry name" value="Integrase_H2C2"/>
    <property type="match status" value="1"/>
</dbReference>
<dbReference type="GO" id="GO:0004519">
    <property type="term" value="F:endonuclease activity"/>
    <property type="evidence" value="ECO:0007669"/>
    <property type="project" value="UniProtKB-KW"/>
</dbReference>
<comment type="caution">
    <text evidence="7">The sequence shown here is derived from an EMBL/GenBank/DDBJ whole genome shotgun (WGS) entry which is preliminary data.</text>
</comment>
<dbReference type="CDD" id="cd09274">
    <property type="entry name" value="RNase_HI_RT_Ty3"/>
    <property type="match status" value="1"/>
</dbReference>
<dbReference type="Gene3D" id="2.40.70.10">
    <property type="entry name" value="Acid Proteases"/>
    <property type="match status" value="1"/>
</dbReference>
<keyword evidence="3" id="KW-0540">Nuclease</keyword>
<name>A0A6S7GWY6_PARCT</name>
<keyword evidence="5" id="KW-0511">Multifunctional enzyme</keyword>
<dbReference type="SUPFAM" id="SSF50630">
    <property type="entry name" value="Acid proteases"/>
    <property type="match status" value="1"/>
</dbReference>
<feature type="compositionally biased region" description="Basic and acidic residues" evidence="6">
    <location>
        <begin position="196"/>
        <end position="208"/>
    </location>
</feature>
<sequence>TTIMEHMKPMGPLKMDGNVAENWRKWRQRWNLYAKASGANEKDEEIQCAIFLHTIGEEALEIYDTFTFTETEQDKIEPLIQKFESYCTPRKNTTYERYIFNTCVQNGRKLDAFILDLRNKAKTCEFESLQDSLIKDRIVCGIDSNSIRERLLRDNDLTLEKAISIVRATETSKTQVQKLNNPSLEVESIHKNFERTSRSKYQREETKPSRNVSKTQPCSRCGSNHAPKQCPGFGQTCRKCHGNNHFAKMCRSKNLNTQMSETRVHEVRKEETTDNSSTEEDELFIGEITTTTAKNVLITNLKVNGKNVNFKIDTGAQCNVLPEEIFDGIKQKPQLIAAGTKLTAYGGAQVPVKGKCVLEIEQTADRKMEVEFFVVKAPNAKALIGLQTCQNLELISINQISEIQEKKADIIEDYKDVFTGLGLVEGEYHIELQENAKATIQPPRKVPSSLIPKLKETLDNLTKSGVISKLDRPTDWVNSLVIVEKKDGSLRLCLDPKDLNNSIKRGHYKAPSAESISNHLTVHDDIIVSGANTEEHDIALEKVLHRARERNIKFNKKKIQLRVTEVKYLGNIVSAKGFTPDPEKIKYIPNMSEITAPLRTLLKKDIQWSWHNEHQKALERIKKVLTSSPVLHFYDIDKPVILQVDASQGGLGACLIQEGHPVIYASRSLTNAEQHYAQIEKELLAIVFACERFNQFIYGTQVTVHSDHKPLEAIIAKPLSQAPPRIQRLLIRLQKYHPTVKYVPGKFLFIADTLSRAYLPEEGEQQELSEDIEVMVHSMVTAIPASPEKMAELKEETANDETLQQLKQQMVQGWPGRKHEIPQNLATYWNIRHELSEAEGLIFKDHQLVIPTAMRSNMLNLIHESHLEIEKCKARARAILFWPGMSKDIYEKVSKLDYYSKHGIPEELYPVPINAQQQLEQRQNQQKQNYDKSTKPLPPLEIRENIHLRQDSIWVPATVSGLAPAPRSYIVTTSDGQQYRRNRRRSTGRASPSDIRMACLNNRLVASTIESVEKRLMRLQNSITNTKRYKERLLDQENILQPKISDMTDERTKFRRKIESYQKSQMRPDLRDHNSTAARCDSFQARSENFFQKMKQYGPAQCTAKLPYLHIMRDHIGRQMKFWFEMLGLQDPFEFSMVNKKHWQMHLA</sequence>
<keyword evidence="2" id="KW-0548">Nucleotidyltransferase</keyword>
<dbReference type="Gene3D" id="3.30.70.270">
    <property type="match status" value="3"/>
</dbReference>
<keyword evidence="4" id="KW-0255">Endonuclease</keyword>
<feature type="non-terminal residue" evidence="7">
    <location>
        <position position="1148"/>
    </location>
</feature>
<dbReference type="Gene3D" id="1.10.340.70">
    <property type="match status" value="1"/>
</dbReference>
<feature type="compositionally biased region" description="Polar residues" evidence="6">
    <location>
        <begin position="970"/>
        <end position="979"/>
    </location>
</feature>
<evidence type="ECO:0000256" key="5">
    <source>
        <dbReference type="ARBA" id="ARBA00023268"/>
    </source>
</evidence>
<feature type="region of interest" description="Disordered" evidence="6">
    <location>
        <begin position="261"/>
        <end position="280"/>
    </location>
</feature>
<dbReference type="FunFam" id="1.10.340.70:FF:000003">
    <property type="entry name" value="Protein CBG25708"/>
    <property type="match status" value="1"/>
</dbReference>
<dbReference type="OrthoDB" id="5988199at2759"/>
<feature type="region of interest" description="Disordered" evidence="6">
    <location>
        <begin position="970"/>
        <end position="992"/>
    </location>
</feature>
<dbReference type="Gene3D" id="3.10.20.370">
    <property type="match status" value="1"/>
</dbReference>
<dbReference type="EMBL" id="CACRXK020002521">
    <property type="protein sequence ID" value="CAB3994729.1"/>
    <property type="molecule type" value="Genomic_DNA"/>
</dbReference>
<feature type="region of interest" description="Disordered" evidence="6">
    <location>
        <begin position="918"/>
        <end position="938"/>
    </location>
</feature>
<evidence type="ECO:0000256" key="3">
    <source>
        <dbReference type="ARBA" id="ARBA00022722"/>
    </source>
</evidence>
<dbReference type="Pfam" id="PF17919">
    <property type="entry name" value="RT_RNaseH_2"/>
    <property type="match status" value="1"/>
</dbReference>